<protein>
    <submittedName>
        <fullName evidence="7">Multimerin-2-like</fullName>
    </submittedName>
</protein>
<reference evidence="7" key="4">
    <citation type="submission" date="2025-09" db="UniProtKB">
        <authorList>
            <consortium name="Ensembl"/>
        </authorList>
    </citation>
    <scope>IDENTIFICATION</scope>
    <source>
        <strain evidence="7">JP 163 A</strain>
    </source>
</reference>
<dbReference type="InParanoid" id="A0A3B5Q2X8"/>
<dbReference type="Gene3D" id="2.60.120.40">
    <property type="match status" value="1"/>
</dbReference>
<evidence type="ECO:0000256" key="2">
    <source>
        <dbReference type="ARBA" id="ARBA00022525"/>
    </source>
</evidence>
<proteinExistence type="predicted"/>
<dbReference type="InterPro" id="IPR001073">
    <property type="entry name" value="C1q_dom"/>
</dbReference>
<sequence length="282" mass="30852">MEIRMLLPLLLLLLLLVCSVSAAQPQAASENDILSHLRQTGGQVEPDQQTCTQDINAVLREMSAWLAGLKVEVQHLQRDNEVKTKELESLNQRYQAQAAELAAVKAKAVGTENQVEAQVSELAAVKAKANVTESRVEALRREGEAKRLAFSAALLESGSGNHGPFNTHTTMVFRHVTTNIGNAYSPSTGLFTAPVRGVYHFEFHIYGHGSSTNPTAAILVKNGVQIFATYEKQPEGGQKASNGVTLLLDIGDVVFMRLRANSWVHDNQEHHTTFSGHLLFTM</sequence>
<keyword evidence="8" id="KW-1185">Reference proteome</keyword>
<keyword evidence="4" id="KW-0175">Coiled coil</keyword>
<evidence type="ECO:0000256" key="1">
    <source>
        <dbReference type="ARBA" id="ARBA00004613"/>
    </source>
</evidence>
<dbReference type="PANTHER" id="PTHR22923:SF102">
    <property type="entry name" value="CEREBELLIN 13-RELATED"/>
    <property type="match status" value="1"/>
</dbReference>
<dbReference type="PRINTS" id="PR00007">
    <property type="entry name" value="COMPLEMNTC1Q"/>
</dbReference>
<dbReference type="GeneID" id="111611694"/>
<dbReference type="InterPro" id="IPR008983">
    <property type="entry name" value="Tumour_necrosis_fac-like_dom"/>
</dbReference>
<dbReference type="SMART" id="SM00110">
    <property type="entry name" value="C1Q"/>
    <property type="match status" value="1"/>
</dbReference>
<dbReference type="SUPFAM" id="SSF49842">
    <property type="entry name" value="TNF-like"/>
    <property type="match status" value="1"/>
</dbReference>
<dbReference type="GO" id="GO:0005576">
    <property type="term" value="C:extracellular region"/>
    <property type="evidence" value="ECO:0007669"/>
    <property type="project" value="UniProtKB-SubCell"/>
</dbReference>
<organism evidence="7 8">
    <name type="scientific">Xiphophorus maculatus</name>
    <name type="common">Southern platyfish</name>
    <name type="synonym">Platypoecilus maculatus</name>
    <dbReference type="NCBI Taxonomy" id="8083"/>
    <lineage>
        <taxon>Eukaryota</taxon>
        <taxon>Metazoa</taxon>
        <taxon>Chordata</taxon>
        <taxon>Craniata</taxon>
        <taxon>Vertebrata</taxon>
        <taxon>Euteleostomi</taxon>
        <taxon>Actinopterygii</taxon>
        <taxon>Neopterygii</taxon>
        <taxon>Teleostei</taxon>
        <taxon>Neoteleostei</taxon>
        <taxon>Acanthomorphata</taxon>
        <taxon>Ovalentaria</taxon>
        <taxon>Atherinomorphae</taxon>
        <taxon>Cyprinodontiformes</taxon>
        <taxon>Poeciliidae</taxon>
        <taxon>Poeciliinae</taxon>
        <taxon>Xiphophorus</taxon>
    </lineage>
</organism>
<dbReference type="OrthoDB" id="8440910at2759"/>
<evidence type="ECO:0000313" key="7">
    <source>
        <dbReference type="Ensembl" id="ENSXMAP00000024629.1"/>
    </source>
</evidence>
<dbReference type="RefSeq" id="XP_023205187.1">
    <property type="nucleotide sequence ID" value="XM_023349419.1"/>
</dbReference>
<dbReference type="Ensembl" id="ENSXMAT00000021685.1">
    <property type="protein sequence ID" value="ENSXMAP00000024629.1"/>
    <property type="gene ID" value="ENSXMAG00000026028.1"/>
</dbReference>
<dbReference type="OMA" id="WAHARIF"/>
<dbReference type="InterPro" id="IPR050822">
    <property type="entry name" value="Cerebellin_Synaptic_Org"/>
</dbReference>
<evidence type="ECO:0000259" key="6">
    <source>
        <dbReference type="PROSITE" id="PS50871"/>
    </source>
</evidence>
<reference evidence="8" key="2">
    <citation type="journal article" date="2013" name="Nat. Genet.">
        <title>The genome of the platyfish, Xiphophorus maculatus, provides insights into evolutionary adaptation and several complex traits.</title>
        <authorList>
            <person name="Schartl M."/>
            <person name="Walter R.B."/>
            <person name="Shen Y."/>
            <person name="Garcia T."/>
            <person name="Catchen J."/>
            <person name="Amores A."/>
            <person name="Braasch I."/>
            <person name="Chalopin D."/>
            <person name="Volff J.N."/>
            <person name="Lesch K.P."/>
            <person name="Bisazza A."/>
            <person name="Minx P."/>
            <person name="Hillier L."/>
            <person name="Wilson R.K."/>
            <person name="Fuerstenberg S."/>
            <person name="Boore J."/>
            <person name="Searle S."/>
            <person name="Postlethwait J.H."/>
            <person name="Warren W.C."/>
        </authorList>
    </citation>
    <scope>NUCLEOTIDE SEQUENCE [LARGE SCALE GENOMIC DNA]</scope>
    <source>
        <strain evidence="8">JP 163 A</strain>
    </source>
</reference>
<feature type="signal peptide" evidence="5">
    <location>
        <begin position="1"/>
        <end position="22"/>
    </location>
</feature>
<dbReference type="GeneTree" id="ENSGT00950000183116"/>
<evidence type="ECO:0000256" key="5">
    <source>
        <dbReference type="SAM" id="SignalP"/>
    </source>
</evidence>
<dbReference type="Pfam" id="PF00386">
    <property type="entry name" value="C1q"/>
    <property type="match status" value="1"/>
</dbReference>
<name>A0A3B5Q2X8_XIPMA</name>
<feature type="domain" description="C1q" evidence="6">
    <location>
        <begin position="143"/>
        <end position="282"/>
    </location>
</feature>
<dbReference type="AlphaFoldDB" id="A0A3B5Q2X8"/>
<dbReference type="Proteomes" id="UP000002852">
    <property type="component" value="Unassembled WGS sequence"/>
</dbReference>
<keyword evidence="2" id="KW-0964">Secreted</keyword>
<reference evidence="8" key="1">
    <citation type="submission" date="2012-01" db="EMBL/GenBank/DDBJ databases">
        <authorList>
            <person name="Walter R."/>
            <person name="Schartl M."/>
            <person name="Warren W."/>
        </authorList>
    </citation>
    <scope>NUCLEOTIDE SEQUENCE [LARGE SCALE GENOMIC DNA]</scope>
    <source>
        <strain evidence="8">JP 163 A</strain>
    </source>
</reference>
<reference evidence="7" key="3">
    <citation type="submission" date="2025-08" db="UniProtKB">
        <authorList>
            <consortium name="Ensembl"/>
        </authorList>
    </citation>
    <scope>IDENTIFICATION</scope>
    <source>
        <strain evidence="7">JP 163 A</strain>
    </source>
</reference>
<dbReference type="PANTHER" id="PTHR22923">
    <property type="entry name" value="CEREBELLIN-RELATED"/>
    <property type="match status" value="1"/>
</dbReference>
<feature type="coiled-coil region" evidence="4">
    <location>
        <begin position="66"/>
        <end position="142"/>
    </location>
</feature>
<dbReference type="FunCoup" id="A0A3B5Q2X8">
    <property type="interactions" value="12"/>
</dbReference>
<dbReference type="PROSITE" id="PS50871">
    <property type="entry name" value="C1Q"/>
    <property type="match status" value="1"/>
</dbReference>
<evidence type="ECO:0000256" key="4">
    <source>
        <dbReference type="SAM" id="Coils"/>
    </source>
</evidence>
<feature type="chain" id="PRO_5017361305" evidence="5">
    <location>
        <begin position="23"/>
        <end position="282"/>
    </location>
</feature>
<comment type="subcellular location">
    <subcellularLocation>
        <location evidence="1">Secreted</location>
    </subcellularLocation>
</comment>
<keyword evidence="3 5" id="KW-0732">Signal</keyword>
<evidence type="ECO:0000256" key="3">
    <source>
        <dbReference type="ARBA" id="ARBA00022729"/>
    </source>
</evidence>
<dbReference type="KEGG" id="xma:111611694"/>
<accession>A0A3B5Q2X8</accession>
<evidence type="ECO:0000313" key="8">
    <source>
        <dbReference type="Proteomes" id="UP000002852"/>
    </source>
</evidence>